<name>A0A367GKR1_9SPHI</name>
<comment type="caution">
    <text evidence="1">The sequence shown here is derived from an EMBL/GenBank/DDBJ whole genome shotgun (WGS) entry which is preliminary data.</text>
</comment>
<proteinExistence type="predicted"/>
<keyword evidence="2" id="KW-1185">Reference proteome</keyword>
<reference evidence="1 2" key="1">
    <citation type="submission" date="2018-05" db="EMBL/GenBank/DDBJ databases">
        <title>Mucilaginibacter hurinus sp. nov., isolated from briquette warehouse soil.</title>
        <authorList>
            <person name="Choi L."/>
        </authorList>
    </citation>
    <scope>NUCLEOTIDE SEQUENCE [LARGE SCALE GENOMIC DNA]</scope>
    <source>
        <strain evidence="1 2">ZR32</strain>
    </source>
</reference>
<dbReference type="EMBL" id="QGDC01000008">
    <property type="protein sequence ID" value="RCH54074.1"/>
    <property type="molecule type" value="Genomic_DNA"/>
</dbReference>
<accession>A0A367GKR1</accession>
<dbReference type="AlphaFoldDB" id="A0A367GKR1"/>
<gene>
    <name evidence="1" type="ORF">DJ568_14420</name>
</gene>
<evidence type="ECO:0000313" key="1">
    <source>
        <dbReference type="EMBL" id="RCH54074.1"/>
    </source>
</evidence>
<sequence>MLFTAATTSLITKRAITANNASIKSNSKPLTGNSSDVTDVKVLTITSPISIRTANDVLIFSNLVTRKPNPQNSNRESKLDKSSASIFFRVNYCESLFLQVSG</sequence>
<evidence type="ECO:0000313" key="2">
    <source>
        <dbReference type="Proteomes" id="UP000253209"/>
    </source>
</evidence>
<organism evidence="1 2">
    <name type="scientific">Mucilaginibacter hurinus</name>
    <dbReference type="NCBI Taxonomy" id="2201324"/>
    <lineage>
        <taxon>Bacteria</taxon>
        <taxon>Pseudomonadati</taxon>
        <taxon>Bacteroidota</taxon>
        <taxon>Sphingobacteriia</taxon>
        <taxon>Sphingobacteriales</taxon>
        <taxon>Sphingobacteriaceae</taxon>
        <taxon>Mucilaginibacter</taxon>
    </lineage>
</organism>
<dbReference type="Proteomes" id="UP000253209">
    <property type="component" value="Unassembled WGS sequence"/>
</dbReference>
<protein>
    <submittedName>
        <fullName evidence="1">Uncharacterized protein</fullName>
    </submittedName>
</protein>